<dbReference type="Gene3D" id="1.10.443.10">
    <property type="entry name" value="Intergrase catalytic core"/>
    <property type="match status" value="1"/>
</dbReference>
<dbReference type="CDD" id="cd01189">
    <property type="entry name" value="INT_ICEBs1_C_like"/>
    <property type="match status" value="1"/>
</dbReference>
<keyword evidence="4" id="KW-0233">DNA recombination</keyword>
<proteinExistence type="inferred from homology"/>
<sequence>MLKAKEAFEAGTTPRADRTLTIAQLLTDWLDNDRTNDGLSKRTIQLQSALIRLHIAPRIGKWTVVALSAGELSKYYRALLKETELERTRYQVHTVLKNALAYAVKQGYINLNPLREVRVPQRLERRQQLALEQERVKAWTPDEAKRFVEVALAEGHTHSYACVLALRTGLRSGEVYGLRWEEVDLAQGTASITHIVAGGAGGRRVTQPKTRTSRRTILLSEGAVQVLRLAQQFQGWVEGDEATGYVFTTRAGEMQHPDNSRRTLERLCKRAQIPFLSFHGLRHTFVSIAAESGLSVQHISSHVGHANTLVTQKVYIHLRPELQERINIEI</sequence>
<keyword evidence="7" id="KW-1185">Reference proteome</keyword>
<dbReference type="InterPro" id="IPR050808">
    <property type="entry name" value="Phage_Integrase"/>
</dbReference>
<dbReference type="Gene3D" id="1.10.150.130">
    <property type="match status" value="1"/>
</dbReference>
<gene>
    <name evidence="6" type="ORF">GCM10008955_24570</name>
</gene>
<name>A0ABQ2F020_9DEIO</name>
<dbReference type="SUPFAM" id="SSF56349">
    <property type="entry name" value="DNA breaking-rejoining enzymes"/>
    <property type="match status" value="1"/>
</dbReference>
<dbReference type="InterPro" id="IPR002104">
    <property type="entry name" value="Integrase_catalytic"/>
</dbReference>
<dbReference type="Pfam" id="PF00589">
    <property type="entry name" value="Phage_integrase"/>
    <property type="match status" value="1"/>
</dbReference>
<evidence type="ECO:0000256" key="4">
    <source>
        <dbReference type="ARBA" id="ARBA00023172"/>
    </source>
</evidence>
<dbReference type="PANTHER" id="PTHR30629">
    <property type="entry name" value="PROPHAGE INTEGRASE"/>
    <property type="match status" value="1"/>
</dbReference>
<evidence type="ECO:0000256" key="3">
    <source>
        <dbReference type="ARBA" id="ARBA00023125"/>
    </source>
</evidence>
<feature type="domain" description="Tyr recombinase" evidence="5">
    <location>
        <begin position="134"/>
        <end position="328"/>
    </location>
</feature>
<comment type="caution">
    <text evidence="6">The sequence shown here is derived from an EMBL/GenBank/DDBJ whole genome shotgun (WGS) entry which is preliminary data.</text>
</comment>
<reference evidence="7" key="1">
    <citation type="journal article" date="2019" name="Int. J. Syst. Evol. Microbiol.">
        <title>The Global Catalogue of Microorganisms (GCM) 10K type strain sequencing project: providing services to taxonomists for standard genome sequencing and annotation.</title>
        <authorList>
            <consortium name="The Broad Institute Genomics Platform"/>
            <consortium name="The Broad Institute Genome Sequencing Center for Infectious Disease"/>
            <person name="Wu L."/>
            <person name="Ma J."/>
        </authorList>
    </citation>
    <scope>NUCLEOTIDE SEQUENCE [LARGE SCALE GENOMIC DNA]</scope>
    <source>
        <strain evidence="7">JCM 30331</strain>
    </source>
</reference>
<evidence type="ECO:0000256" key="1">
    <source>
        <dbReference type="ARBA" id="ARBA00008857"/>
    </source>
</evidence>
<dbReference type="InterPro" id="IPR013762">
    <property type="entry name" value="Integrase-like_cat_sf"/>
</dbReference>
<comment type="similarity">
    <text evidence="1">Belongs to the 'phage' integrase family.</text>
</comment>
<evidence type="ECO:0000256" key="2">
    <source>
        <dbReference type="ARBA" id="ARBA00022908"/>
    </source>
</evidence>
<dbReference type="PROSITE" id="PS51898">
    <property type="entry name" value="TYR_RECOMBINASE"/>
    <property type="match status" value="1"/>
</dbReference>
<evidence type="ECO:0000259" key="5">
    <source>
        <dbReference type="PROSITE" id="PS51898"/>
    </source>
</evidence>
<dbReference type="InterPro" id="IPR011010">
    <property type="entry name" value="DNA_brk_join_enz"/>
</dbReference>
<evidence type="ECO:0000313" key="6">
    <source>
        <dbReference type="EMBL" id="GGK29817.1"/>
    </source>
</evidence>
<accession>A0ABQ2F020</accession>
<dbReference type="PANTHER" id="PTHR30629:SF2">
    <property type="entry name" value="PROPHAGE INTEGRASE INTS-RELATED"/>
    <property type="match status" value="1"/>
</dbReference>
<evidence type="ECO:0000313" key="7">
    <source>
        <dbReference type="Proteomes" id="UP000647587"/>
    </source>
</evidence>
<keyword evidence="2" id="KW-0229">DNA integration</keyword>
<protein>
    <submittedName>
        <fullName evidence="6">Site-specific integrase</fullName>
    </submittedName>
</protein>
<keyword evidence="3" id="KW-0238">DNA-binding</keyword>
<dbReference type="InterPro" id="IPR010998">
    <property type="entry name" value="Integrase_recombinase_N"/>
</dbReference>
<dbReference type="Proteomes" id="UP000647587">
    <property type="component" value="Unassembled WGS sequence"/>
</dbReference>
<dbReference type="EMBL" id="BMPP01000009">
    <property type="protein sequence ID" value="GGK29817.1"/>
    <property type="molecule type" value="Genomic_DNA"/>
</dbReference>
<organism evidence="6 7">
    <name type="scientific">Deinococcus malanensis</name>
    <dbReference type="NCBI Taxonomy" id="1706855"/>
    <lineage>
        <taxon>Bacteria</taxon>
        <taxon>Thermotogati</taxon>
        <taxon>Deinococcota</taxon>
        <taxon>Deinococci</taxon>
        <taxon>Deinococcales</taxon>
        <taxon>Deinococcaceae</taxon>
        <taxon>Deinococcus</taxon>
    </lineage>
</organism>